<feature type="transmembrane region" description="Helical" evidence="6">
    <location>
        <begin position="53"/>
        <end position="73"/>
    </location>
</feature>
<organism evidence="8">
    <name type="scientific">bioreactor metagenome</name>
    <dbReference type="NCBI Taxonomy" id="1076179"/>
    <lineage>
        <taxon>unclassified sequences</taxon>
        <taxon>metagenomes</taxon>
        <taxon>ecological metagenomes</taxon>
    </lineage>
</organism>
<feature type="transmembrane region" description="Helical" evidence="6">
    <location>
        <begin position="114"/>
        <end position="134"/>
    </location>
</feature>
<comment type="subcellular location">
    <subcellularLocation>
        <location evidence="1">Cell membrane</location>
        <topology evidence="1">Multi-pass membrane protein</topology>
    </subcellularLocation>
</comment>
<feature type="transmembrane region" description="Helical" evidence="6">
    <location>
        <begin position="172"/>
        <end position="188"/>
    </location>
</feature>
<feature type="transmembrane region" description="Helical" evidence="6">
    <location>
        <begin position="146"/>
        <end position="166"/>
    </location>
</feature>
<feature type="domain" description="EamA" evidence="7">
    <location>
        <begin position="169"/>
        <end position="303"/>
    </location>
</feature>
<comment type="caution">
    <text evidence="8">The sequence shown here is derived from an EMBL/GenBank/DDBJ whole genome shotgun (WGS) entry which is preliminary data.</text>
</comment>
<evidence type="ECO:0000256" key="5">
    <source>
        <dbReference type="ARBA" id="ARBA00023136"/>
    </source>
</evidence>
<dbReference type="AlphaFoldDB" id="A0A645A4I7"/>
<feature type="transmembrane region" description="Helical" evidence="6">
    <location>
        <begin position="85"/>
        <end position="108"/>
    </location>
</feature>
<dbReference type="EMBL" id="VSSQ01011958">
    <property type="protein sequence ID" value="MPM48109.1"/>
    <property type="molecule type" value="Genomic_DNA"/>
</dbReference>
<feature type="transmembrane region" description="Helical" evidence="6">
    <location>
        <begin position="200"/>
        <end position="220"/>
    </location>
</feature>
<proteinExistence type="predicted"/>
<dbReference type="PANTHER" id="PTHR32322:SF18">
    <property type="entry name" value="S-ADENOSYLMETHIONINE_S-ADENOSYLHOMOCYSTEINE TRANSPORTER"/>
    <property type="match status" value="1"/>
</dbReference>
<dbReference type="InterPro" id="IPR050638">
    <property type="entry name" value="AA-Vitamin_Transporters"/>
</dbReference>
<feature type="domain" description="EamA" evidence="7">
    <location>
        <begin position="19"/>
        <end position="157"/>
    </location>
</feature>
<feature type="transmembrane region" description="Helical" evidence="6">
    <location>
        <begin position="286"/>
        <end position="304"/>
    </location>
</feature>
<evidence type="ECO:0000256" key="6">
    <source>
        <dbReference type="SAM" id="Phobius"/>
    </source>
</evidence>
<evidence type="ECO:0000256" key="2">
    <source>
        <dbReference type="ARBA" id="ARBA00022475"/>
    </source>
</evidence>
<dbReference type="PANTHER" id="PTHR32322">
    <property type="entry name" value="INNER MEMBRANE TRANSPORTER"/>
    <property type="match status" value="1"/>
</dbReference>
<dbReference type="InterPro" id="IPR037185">
    <property type="entry name" value="EmrE-like"/>
</dbReference>
<keyword evidence="5 6" id="KW-0472">Membrane</keyword>
<gene>
    <name evidence="8" type="ORF">SDC9_94831</name>
</gene>
<name>A0A645A4I7_9ZZZZ</name>
<evidence type="ECO:0000313" key="8">
    <source>
        <dbReference type="EMBL" id="MPM48109.1"/>
    </source>
</evidence>
<accession>A0A645A4I7</accession>
<feature type="transmembrane region" description="Helical" evidence="6">
    <location>
        <begin position="226"/>
        <end position="248"/>
    </location>
</feature>
<dbReference type="SUPFAM" id="SSF103481">
    <property type="entry name" value="Multidrug resistance efflux transporter EmrE"/>
    <property type="match status" value="2"/>
</dbReference>
<evidence type="ECO:0000259" key="7">
    <source>
        <dbReference type="Pfam" id="PF00892"/>
    </source>
</evidence>
<keyword evidence="3 6" id="KW-0812">Transmembrane</keyword>
<keyword evidence="2" id="KW-1003">Cell membrane</keyword>
<dbReference type="GO" id="GO:0005886">
    <property type="term" value="C:plasma membrane"/>
    <property type="evidence" value="ECO:0007669"/>
    <property type="project" value="UniProtKB-SubCell"/>
</dbReference>
<keyword evidence="4 6" id="KW-1133">Transmembrane helix</keyword>
<dbReference type="InterPro" id="IPR000620">
    <property type="entry name" value="EamA_dom"/>
</dbReference>
<dbReference type="Pfam" id="PF00892">
    <property type="entry name" value="EamA"/>
    <property type="match status" value="2"/>
</dbReference>
<feature type="transmembrane region" description="Helical" evidence="6">
    <location>
        <begin position="260"/>
        <end position="280"/>
    </location>
</feature>
<feature type="transmembrane region" description="Helical" evidence="6">
    <location>
        <begin position="20"/>
        <end position="41"/>
    </location>
</feature>
<evidence type="ECO:0000256" key="4">
    <source>
        <dbReference type="ARBA" id="ARBA00022989"/>
    </source>
</evidence>
<dbReference type="Gene3D" id="1.10.3730.20">
    <property type="match status" value="1"/>
</dbReference>
<reference evidence="8" key="1">
    <citation type="submission" date="2019-08" db="EMBL/GenBank/DDBJ databases">
        <authorList>
            <person name="Kucharzyk K."/>
            <person name="Murdoch R.W."/>
            <person name="Higgins S."/>
            <person name="Loffler F."/>
        </authorList>
    </citation>
    <scope>NUCLEOTIDE SEQUENCE</scope>
</reference>
<sequence length="310" mass="32313">MENQSVRRWFTGRFSMPATAVLCTLLWGSAFPFVKLGYAAFGFTAATGAPAKLLFAGLRFGFAGLLVLVLGSLQAKRPLLPARSAVLPVLLTALVQTVAQYVFFYIGLSNTTGTLGSILTSTTAFFVVLAAPVFSRGEQITAKGLAGSVIGFLGVFWAAGGAAFAFHLTGEGFMLLSALASAGGALLSRRFAQSIPPLLLTGWALFLGGAALAAAGALLGGRLAVVSAQGIALLCYLILLSAVAFSLWTTLLKYNPAGRVAVFNFLIPLFGTILSVLLLGEDTLQLRILGALVLVCAGIALVNYKKENKQ</sequence>
<protein>
    <recommendedName>
        <fullName evidence="7">EamA domain-containing protein</fullName>
    </recommendedName>
</protein>
<evidence type="ECO:0000256" key="1">
    <source>
        <dbReference type="ARBA" id="ARBA00004651"/>
    </source>
</evidence>
<evidence type="ECO:0000256" key="3">
    <source>
        <dbReference type="ARBA" id="ARBA00022692"/>
    </source>
</evidence>